<dbReference type="Pfam" id="PF05721">
    <property type="entry name" value="PhyH"/>
    <property type="match status" value="1"/>
</dbReference>
<name>A0A2U2HPJ5_9BURK</name>
<keyword evidence="1" id="KW-0223">Dioxygenase</keyword>
<dbReference type="OrthoDB" id="9791262at2"/>
<organism evidence="1 2">
    <name type="scientific">Massilia glaciei</name>
    <dbReference type="NCBI Taxonomy" id="1524097"/>
    <lineage>
        <taxon>Bacteria</taxon>
        <taxon>Pseudomonadati</taxon>
        <taxon>Pseudomonadota</taxon>
        <taxon>Betaproteobacteria</taxon>
        <taxon>Burkholderiales</taxon>
        <taxon>Oxalobacteraceae</taxon>
        <taxon>Telluria group</taxon>
        <taxon>Massilia</taxon>
    </lineage>
</organism>
<keyword evidence="2" id="KW-1185">Reference proteome</keyword>
<evidence type="ECO:0000313" key="2">
    <source>
        <dbReference type="Proteomes" id="UP000241421"/>
    </source>
</evidence>
<gene>
    <name evidence="1" type="ORF">C7C56_006875</name>
</gene>
<comment type="caution">
    <text evidence="1">The sequence shown here is derived from an EMBL/GenBank/DDBJ whole genome shotgun (WGS) entry which is preliminary data.</text>
</comment>
<proteinExistence type="predicted"/>
<sequence>MHAFDRDGFALLPDILSGEACARLAAQVTPAAGGSGGTRALLSTPWCAELARMLRRHRALAPYIPAGHVAVQCTYFEKTAARNWLVPFHQDLSIPVAARVDDPALRGWSRKEEVQFVQAPPAVLAQMLTVRLHLDDCGSDDGPLRVLAGSHRQGVIDDAGAAALRATRDALACTAARGSALVLRPLLLHASSKSRGDSRRRVLHLVFGPPALPHGLDWHCAL</sequence>
<protein>
    <submittedName>
        <fullName evidence="1">Phytanoyl-CoA dioxygenase</fullName>
    </submittedName>
</protein>
<reference evidence="1 2" key="1">
    <citation type="submission" date="2018-04" db="EMBL/GenBank/DDBJ databases">
        <title>Massilia violaceinigra sp. nov., a novel purple-pigmented bacterium isolated from Tianshan glacier, Xinjiang, China.</title>
        <authorList>
            <person name="Wang H."/>
        </authorList>
    </citation>
    <scope>NUCLEOTIDE SEQUENCE [LARGE SCALE GENOMIC DNA]</scope>
    <source>
        <strain evidence="1 2">B448-2</strain>
    </source>
</reference>
<keyword evidence="1" id="KW-0560">Oxidoreductase</keyword>
<accession>A0A2U2HPJ5</accession>
<dbReference type="EMBL" id="PXWF02000092">
    <property type="protein sequence ID" value="PWF49345.1"/>
    <property type="molecule type" value="Genomic_DNA"/>
</dbReference>
<evidence type="ECO:0000313" key="1">
    <source>
        <dbReference type="EMBL" id="PWF49345.1"/>
    </source>
</evidence>
<dbReference type="AlphaFoldDB" id="A0A2U2HPJ5"/>
<dbReference type="RefSeq" id="WP_106756718.1">
    <property type="nucleotide sequence ID" value="NZ_PXWF02000092.1"/>
</dbReference>
<dbReference type="Gene3D" id="2.60.120.620">
    <property type="entry name" value="q2cbj1_9rhob like domain"/>
    <property type="match status" value="1"/>
</dbReference>
<dbReference type="SUPFAM" id="SSF51197">
    <property type="entry name" value="Clavaminate synthase-like"/>
    <property type="match status" value="1"/>
</dbReference>
<dbReference type="Proteomes" id="UP000241421">
    <property type="component" value="Unassembled WGS sequence"/>
</dbReference>
<dbReference type="GO" id="GO:0016706">
    <property type="term" value="F:2-oxoglutarate-dependent dioxygenase activity"/>
    <property type="evidence" value="ECO:0007669"/>
    <property type="project" value="UniProtKB-ARBA"/>
</dbReference>
<dbReference type="InterPro" id="IPR008775">
    <property type="entry name" value="Phytyl_CoA_dOase-like"/>
</dbReference>